<evidence type="ECO:0008006" key="3">
    <source>
        <dbReference type="Google" id="ProtNLM"/>
    </source>
</evidence>
<reference evidence="2" key="1">
    <citation type="submission" date="2018-05" db="EMBL/GenBank/DDBJ databases">
        <authorList>
            <person name="Lanie J.A."/>
            <person name="Ng W.-L."/>
            <person name="Kazmierczak K.M."/>
            <person name="Andrzejewski T.M."/>
            <person name="Davidsen T.M."/>
            <person name="Wayne K.J."/>
            <person name="Tettelin H."/>
            <person name="Glass J.I."/>
            <person name="Rusch D."/>
            <person name="Podicherti R."/>
            <person name="Tsui H.-C.T."/>
            <person name="Winkler M.E."/>
        </authorList>
    </citation>
    <scope>NUCLEOTIDE SEQUENCE</scope>
</reference>
<feature type="transmembrane region" description="Helical" evidence="1">
    <location>
        <begin position="55"/>
        <end position="73"/>
    </location>
</feature>
<sequence>MKSNSLVIVSNEKIFKDKEIFFCDNIEMKSLPEGLNNFHNLTYIARTSKVKRSHVINVTKIKIASNIFSYILLILKTLKIPNAKYLIIAITPYTFFSFLVFFLFRKKPFLWLRSSGHEEYKFILGPWASWIYHIM</sequence>
<feature type="non-terminal residue" evidence="2">
    <location>
        <position position="135"/>
    </location>
</feature>
<gene>
    <name evidence="2" type="ORF">METZ01_LOCUS506500</name>
</gene>
<feature type="transmembrane region" description="Helical" evidence="1">
    <location>
        <begin position="85"/>
        <end position="104"/>
    </location>
</feature>
<dbReference type="AlphaFoldDB" id="A0A383E9X5"/>
<organism evidence="2">
    <name type="scientific">marine metagenome</name>
    <dbReference type="NCBI Taxonomy" id="408172"/>
    <lineage>
        <taxon>unclassified sequences</taxon>
        <taxon>metagenomes</taxon>
        <taxon>ecological metagenomes</taxon>
    </lineage>
</organism>
<keyword evidence="1" id="KW-1133">Transmembrane helix</keyword>
<dbReference type="EMBL" id="UINC01224149">
    <property type="protein sequence ID" value="SVE53646.1"/>
    <property type="molecule type" value="Genomic_DNA"/>
</dbReference>
<keyword evidence="1" id="KW-0812">Transmembrane</keyword>
<evidence type="ECO:0000256" key="1">
    <source>
        <dbReference type="SAM" id="Phobius"/>
    </source>
</evidence>
<accession>A0A383E9X5</accession>
<proteinExistence type="predicted"/>
<evidence type="ECO:0000313" key="2">
    <source>
        <dbReference type="EMBL" id="SVE53646.1"/>
    </source>
</evidence>
<name>A0A383E9X5_9ZZZZ</name>
<protein>
    <recommendedName>
        <fullName evidence="3">Glycosyltransferase subfamily 4-like N-terminal domain-containing protein</fullName>
    </recommendedName>
</protein>
<keyword evidence="1" id="KW-0472">Membrane</keyword>